<proteinExistence type="inferred from homology"/>
<dbReference type="GO" id="GO:0051087">
    <property type="term" value="F:protein-folding chaperone binding"/>
    <property type="evidence" value="ECO:0007669"/>
    <property type="project" value="TreeGrafter"/>
</dbReference>
<dbReference type="RefSeq" id="WP_268186885.1">
    <property type="nucleotide sequence ID" value="NZ_CP113361.1"/>
</dbReference>
<keyword evidence="10" id="KW-0175">Coiled coil</keyword>
<dbReference type="Proteomes" id="UP001163096">
    <property type="component" value="Chromosome"/>
</dbReference>
<dbReference type="GeneID" id="76833797"/>
<evidence type="ECO:0000256" key="10">
    <source>
        <dbReference type="SAM" id="Coils"/>
    </source>
</evidence>
<evidence type="ECO:0000256" key="9">
    <source>
        <dbReference type="HAMAP-Rule" id="MF_00307"/>
    </source>
</evidence>
<dbReference type="KEGG" id="mou:OU421_01805"/>
<accession>A0A9X9T7Q0</accession>
<dbReference type="GO" id="GO:0051131">
    <property type="term" value="P:chaperone-mediated protein complex assembly"/>
    <property type="evidence" value="ECO:0007669"/>
    <property type="project" value="TreeGrafter"/>
</dbReference>
<dbReference type="InterPro" id="IPR012713">
    <property type="entry name" value="PfdB"/>
</dbReference>
<name>A0A9X9T7Q0_METOG</name>
<dbReference type="InterPro" id="IPR002777">
    <property type="entry name" value="PFD_beta-like"/>
</dbReference>
<evidence type="ECO:0000256" key="4">
    <source>
        <dbReference type="ARBA" id="ARBA00016304"/>
    </source>
</evidence>
<dbReference type="GO" id="GO:0051082">
    <property type="term" value="F:unfolded protein binding"/>
    <property type="evidence" value="ECO:0007669"/>
    <property type="project" value="UniProtKB-UniRule"/>
</dbReference>
<keyword evidence="12" id="KW-1185">Reference proteome</keyword>
<dbReference type="NCBIfam" id="TIGR02338">
    <property type="entry name" value="gimC_beta"/>
    <property type="match status" value="1"/>
</dbReference>
<organism evidence="11 12">
    <name type="scientific">Methanogenium organophilum</name>
    <dbReference type="NCBI Taxonomy" id="2199"/>
    <lineage>
        <taxon>Archaea</taxon>
        <taxon>Methanobacteriati</taxon>
        <taxon>Methanobacteriota</taxon>
        <taxon>Stenosarchaea group</taxon>
        <taxon>Methanomicrobia</taxon>
        <taxon>Methanomicrobiales</taxon>
        <taxon>Methanomicrobiaceae</taxon>
        <taxon>Methanogenium</taxon>
    </lineage>
</organism>
<evidence type="ECO:0000256" key="8">
    <source>
        <dbReference type="ARBA" id="ARBA00033461"/>
    </source>
</evidence>
<evidence type="ECO:0000256" key="5">
    <source>
        <dbReference type="ARBA" id="ARBA00022490"/>
    </source>
</evidence>
<evidence type="ECO:0000313" key="12">
    <source>
        <dbReference type="Proteomes" id="UP001163096"/>
    </source>
</evidence>
<sequence>MNAVPPKVQNQIAMIQQVQQQLGTIVQQKAQFEMMAKEARKAETELEGLSDDSDVYVTIGSVMMKQDREKVTTDLAEKIETFELRIKSLERQEKALTTKFEQLQSQIKGALEGAGAPSVN</sequence>
<dbReference type="EMBL" id="CP113361">
    <property type="protein sequence ID" value="WAI01628.1"/>
    <property type="molecule type" value="Genomic_DNA"/>
</dbReference>
<reference evidence="11" key="1">
    <citation type="submission" date="2022-11" db="EMBL/GenBank/DDBJ databases">
        <title>Complete genome sequence of Methanogenium organophilum DSM 3596.</title>
        <authorList>
            <person name="Chen S.-C."/>
            <person name="Lai S.-J."/>
            <person name="You Y.-T."/>
        </authorList>
    </citation>
    <scope>NUCLEOTIDE SEQUENCE</scope>
    <source>
        <strain evidence="11">DSM 3596</strain>
    </source>
</reference>
<dbReference type="PANTHER" id="PTHR21431:SF0">
    <property type="entry name" value="PREFOLDIN SUBUNIT 6"/>
    <property type="match status" value="1"/>
</dbReference>
<comment type="subcellular location">
    <subcellularLocation>
        <location evidence="1 9">Cytoplasm</location>
    </subcellularLocation>
</comment>
<keyword evidence="5 9" id="KW-0963">Cytoplasm</keyword>
<comment type="function">
    <text evidence="7 9">Molecular chaperone capable of stabilizing a range of proteins. Seems to fulfill an ATP-independent, HSP70-like function in archaeal de novo protein folding.</text>
</comment>
<dbReference type="GO" id="GO:0005737">
    <property type="term" value="C:cytoplasm"/>
    <property type="evidence" value="ECO:0007669"/>
    <property type="project" value="UniProtKB-SubCell"/>
</dbReference>
<dbReference type="Pfam" id="PF01920">
    <property type="entry name" value="Prefoldin_2"/>
    <property type="match status" value="1"/>
</dbReference>
<feature type="coiled-coil region" evidence="10">
    <location>
        <begin position="25"/>
        <end position="106"/>
    </location>
</feature>
<comment type="subunit">
    <text evidence="3 9">Heterohexamer of two alpha and four beta subunits.</text>
</comment>
<evidence type="ECO:0000256" key="6">
    <source>
        <dbReference type="ARBA" id="ARBA00023186"/>
    </source>
</evidence>
<keyword evidence="6 9" id="KW-0143">Chaperone</keyword>
<dbReference type="Gene3D" id="1.10.287.370">
    <property type="match status" value="1"/>
</dbReference>
<evidence type="ECO:0000256" key="1">
    <source>
        <dbReference type="ARBA" id="ARBA00004496"/>
    </source>
</evidence>
<evidence type="ECO:0000256" key="2">
    <source>
        <dbReference type="ARBA" id="ARBA00008045"/>
    </source>
</evidence>
<dbReference type="GO" id="GO:0006457">
    <property type="term" value="P:protein folding"/>
    <property type="evidence" value="ECO:0007669"/>
    <property type="project" value="UniProtKB-UniRule"/>
</dbReference>
<dbReference type="HAMAP" id="MF_00307">
    <property type="entry name" value="PfdB"/>
    <property type="match status" value="1"/>
</dbReference>
<comment type="similarity">
    <text evidence="2 9">Belongs to the prefoldin subunit beta family.</text>
</comment>
<evidence type="ECO:0000256" key="7">
    <source>
        <dbReference type="ARBA" id="ARBA00025077"/>
    </source>
</evidence>
<dbReference type="SUPFAM" id="SSF46579">
    <property type="entry name" value="Prefoldin"/>
    <property type="match status" value="1"/>
</dbReference>
<dbReference type="CDD" id="cd23162">
    <property type="entry name" value="Prefoldin_beta_GimC"/>
    <property type="match status" value="1"/>
</dbReference>
<dbReference type="PANTHER" id="PTHR21431">
    <property type="entry name" value="PREFOLDIN SUBUNIT 6"/>
    <property type="match status" value="1"/>
</dbReference>
<protein>
    <recommendedName>
        <fullName evidence="4 9">Prefoldin subunit beta</fullName>
    </recommendedName>
    <alternativeName>
        <fullName evidence="8 9">GimC subunit beta</fullName>
    </alternativeName>
</protein>
<evidence type="ECO:0000256" key="3">
    <source>
        <dbReference type="ARBA" id="ARBA00011716"/>
    </source>
</evidence>
<dbReference type="GO" id="GO:0016272">
    <property type="term" value="C:prefoldin complex"/>
    <property type="evidence" value="ECO:0007669"/>
    <property type="project" value="UniProtKB-UniRule"/>
</dbReference>
<evidence type="ECO:0000313" key="11">
    <source>
        <dbReference type="EMBL" id="WAI01628.1"/>
    </source>
</evidence>
<dbReference type="InterPro" id="IPR009053">
    <property type="entry name" value="Prefoldin"/>
</dbReference>
<dbReference type="AlphaFoldDB" id="A0A9X9T7Q0"/>
<gene>
    <name evidence="9" type="primary">pfdB</name>
    <name evidence="11" type="ORF">OU421_01805</name>
</gene>